<sequence length="112" mass="13195">MIYILCFHQKTKPLKRHHSLQSSVEINHYHPFTHVKNTTMGSTYFLKASRQKESRIPFHLGVYFNKPTNSNVFALFFNASSQNKLLEIYRQEKKKGMQHRENPGDLETLEEG</sequence>
<dbReference type="Proteomes" id="UP001054945">
    <property type="component" value="Unassembled WGS sequence"/>
</dbReference>
<dbReference type="EMBL" id="BPLR01006258">
    <property type="protein sequence ID" value="GIY08508.1"/>
    <property type="molecule type" value="Genomic_DNA"/>
</dbReference>
<comment type="caution">
    <text evidence="2">The sequence shown here is derived from an EMBL/GenBank/DDBJ whole genome shotgun (WGS) entry which is preliminary data.</text>
</comment>
<organism evidence="2 3">
    <name type="scientific">Caerostris extrusa</name>
    <name type="common">Bark spider</name>
    <name type="synonym">Caerostris bankana</name>
    <dbReference type="NCBI Taxonomy" id="172846"/>
    <lineage>
        <taxon>Eukaryota</taxon>
        <taxon>Metazoa</taxon>
        <taxon>Ecdysozoa</taxon>
        <taxon>Arthropoda</taxon>
        <taxon>Chelicerata</taxon>
        <taxon>Arachnida</taxon>
        <taxon>Araneae</taxon>
        <taxon>Araneomorphae</taxon>
        <taxon>Entelegynae</taxon>
        <taxon>Araneoidea</taxon>
        <taxon>Araneidae</taxon>
        <taxon>Caerostris</taxon>
    </lineage>
</organism>
<feature type="region of interest" description="Disordered" evidence="1">
    <location>
        <begin position="93"/>
        <end position="112"/>
    </location>
</feature>
<dbReference type="AlphaFoldDB" id="A0AAV4QM17"/>
<accession>A0AAV4QM17</accession>
<name>A0AAV4QM17_CAEEX</name>
<evidence type="ECO:0000313" key="2">
    <source>
        <dbReference type="EMBL" id="GIY08508.1"/>
    </source>
</evidence>
<gene>
    <name evidence="2" type="ORF">CEXT_470331</name>
</gene>
<proteinExistence type="predicted"/>
<keyword evidence="3" id="KW-1185">Reference proteome</keyword>
<protein>
    <submittedName>
        <fullName evidence="2">Uncharacterized protein</fullName>
    </submittedName>
</protein>
<evidence type="ECO:0000256" key="1">
    <source>
        <dbReference type="SAM" id="MobiDB-lite"/>
    </source>
</evidence>
<feature type="compositionally biased region" description="Basic and acidic residues" evidence="1">
    <location>
        <begin position="93"/>
        <end position="103"/>
    </location>
</feature>
<reference evidence="2 3" key="1">
    <citation type="submission" date="2021-06" db="EMBL/GenBank/DDBJ databases">
        <title>Caerostris extrusa draft genome.</title>
        <authorList>
            <person name="Kono N."/>
            <person name="Arakawa K."/>
        </authorList>
    </citation>
    <scope>NUCLEOTIDE SEQUENCE [LARGE SCALE GENOMIC DNA]</scope>
</reference>
<evidence type="ECO:0000313" key="3">
    <source>
        <dbReference type="Proteomes" id="UP001054945"/>
    </source>
</evidence>